<protein>
    <recommendedName>
        <fullName evidence="3">DUF2855 family protein</fullName>
    </recommendedName>
</protein>
<evidence type="ECO:0008006" key="3">
    <source>
        <dbReference type="Google" id="ProtNLM"/>
    </source>
</evidence>
<organism evidence="1 2">
    <name type="scientific">Pseudacidovorax intermedius</name>
    <dbReference type="NCBI Taxonomy" id="433924"/>
    <lineage>
        <taxon>Bacteria</taxon>
        <taxon>Pseudomonadati</taxon>
        <taxon>Pseudomonadota</taxon>
        <taxon>Betaproteobacteria</taxon>
        <taxon>Burkholderiales</taxon>
        <taxon>Comamonadaceae</taxon>
        <taxon>Pseudacidovorax</taxon>
    </lineage>
</organism>
<dbReference type="Pfam" id="PF11017">
    <property type="entry name" value="DUF2855"/>
    <property type="match status" value="1"/>
</dbReference>
<comment type="caution">
    <text evidence="1">The sequence shown here is derived from an EMBL/GenBank/DDBJ whole genome shotgun (WGS) entry which is preliminary data.</text>
</comment>
<name>A0A147H7N9_9BURK</name>
<evidence type="ECO:0000313" key="1">
    <source>
        <dbReference type="EMBL" id="KTT25745.1"/>
    </source>
</evidence>
<gene>
    <name evidence="1" type="ORF">NS331_04665</name>
</gene>
<dbReference type="EMBL" id="LDSL01000032">
    <property type="protein sequence ID" value="KTT25745.1"/>
    <property type="molecule type" value="Genomic_DNA"/>
</dbReference>
<dbReference type="InterPro" id="IPR021276">
    <property type="entry name" value="DUF2855"/>
</dbReference>
<reference evidence="1 2" key="1">
    <citation type="journal article" date="2016" name="Front. Microbiol.">
        <title>Genomic Resource of Rice Seed Associated Bacteria.</title>
        <authorList>
            <person name="Midha S."/>
            <person name="Bansal K."/>
            <person name="Sharma S."/>
            <person name="Kumar N."/>
            <person name="Patil P.P."/>
            <person name="Chaudhry V."/>
            <person name="Patil P.B."/>
        </authorList>
    </citation>
    <scope>NUCLEOTIDE SEQUENCE [LARGE SCALE GENOMIC DNA]</scope>
    <source>
        <strain evidence="1 2">NS331</strain>
    </source>
</reference>
<dbReference type="PATRIC" id="fig|433924.3.peg.2793"/>
<dbReference type="AlphaFoldDB" id="A0A147H7N9"/>
<evidence type="ECO:0000313" key="2">
    <source>
        <dbReference type="Proteomes" id="UP000072741"/>
    </source>
</evidence>
<keyword evidence="2" id="KW-1185">Reference proteome</keyword>
<sequence length="381" mass="42126">MRTPLPETCRMPTTDFLVHPTDLGQTQLREREDTPLEPGQIRLGIDRFALTANNITYAAFGDAMGYWRFFPTGDEAWRFVPVWGFARVLQSTHAGVAVGERVYGFFPTSSKVVLTPRRLSPERFTDMASHRAELPAVYNQYFRCASDPLYTADTEDIQALLRPLFITSWLIDDFLGDNAFFGAAEGGRATVLLSSASSKTAYGTAFQLAQRPDVRVVGLTSDGNRAFCESLGCYDEVMAYGELDRIAADTPCVYVDFAGNGELRRAIHERFGQLRYSMVIGNTHVDQRAPEGAAKTLPGPRATFFFAPTQIRKRTGEWGAEAFGQKLAQGWQAFTARAMRADAPWLQVAQHRGGSALQALWPTVMHGRGDPRAAHVVSLAA</sequence>
<dbReference type="Proteomes" id="UP000072741">
    <property type="component" value="Unassembled WGS sequence"/>
</dbReference>
<accession>A0A147H7N9</accession>
<proteinExistence type="predicted"/>